<comment type="caution">
    <text evidence="1">The sequence shown here is derived from an EMBL/GenBank/DDBJ whole genome shotgun (WGS) entry which is preliminary data.</text>
</comment>
<dbReference type="EMBL" id="AKWF02000127">
    <property type="protein sequence ID" value="EMO60582.1"/>
    <property type="molecule type" value="Genomic_DNA"/>
</dbReference>
<dbReference type="AlphaFoldDB" id="M6VSX3"/>
<organism evidence="1 2">
    <name type="scientific">Leptospira borgpetersenii serovar Pomona str. 200901868</name>
    <dbReference type="NCBI Taxonomy" id="1192866"/>
    <lineage>
        <taxon>Bacteria</taxon>
        <taxon>Pseudomonadati</taxon>
        <taxon>Spirochaetota</taxon>
        <taxon>Spirochaetia</taxon>
        <taxon>Leptospirales</taxon>
        <taxon>Leptospiraceae</taxon>
        <taxon>Leptospira</taxon>
    </lineage>
</organism>
<sequence>MGDCGKYFRYGPSETEKPILKEVHVKLECNRTYSYASDEIPLE</sequence>
<accession>M6VSX3</accession>
<proteinExistence type="predicted"/>
<protein>
    <submittedName>
        <fullName evidence="1">Uncharacterized protein</fullName>
    </submittedName>
</protein>
<evidence type="ECO:0000313" key="2">
    <source>
        <dbReference type="Proteomes" id="UP000012159"/>
    </source>
</evidence>
<evidence type="ECO:0000313" key="1">
    <source>
        <dbReference type="EMBL" id="EMO60582.1"/>
    </source>
</evidence>
<reference evidence="1 2" key="1">
    <citation type="submission" date="2013-01" db="EMBL/GenBank/DDBJ databases">
        <authorList>
            <person name="Harkins D.M."/>
            <person name="Durkin A.S."/>
            <person name="Brinkac L.M."/>
            <person name="Haft D.H."/>
            <person name="Selengut J.D."/>
            <person name="Sanka R."/>
            <person name="DePew J."/>
            <person name="Purushe J."/>
            <person name="Picardeau M."/>
            <person name="Werts C."/>
            <person name="Goarant C."/>
            <person name="Vinetz J.M."/>
            <person name="Sutton G.G."/>
            <person name="Nierman W.C."/>
            <person name="Fouts D.E."/>
        </authorList>
    </citation>
    <scope>NUCLEOTIDE SEQUENCE [LARGE SCALE GENOMIC DNA]</scope>
    <source>
        <strain evidence="1 2">200901868</strain>
    </source>
</reference>
<name>M6VSX3_LEPBO</name>
<dbReference type="STRING" id="1192866.LEP1GSC133_5055"/>
<gene>
    <name evidence="1" type="ORF">LEP1GSC133_5055</name>
</gene>
<dbReference type="Proteomes" id="UP000012159">
    <property type="component" value="Unassembled WGS sequence"/>
</dbReference>